<comment type="caution">
    <text evidence="1">The sequence shown here is derived from an EMBL/GenBank/DDBJ whole genome shotgun (WGS) entry which is preliminary data.</text>
</comment>
<evidence type="ECO:0000313" key="1">
    <source>
        <dbReference type="EMBL" id="GGG99779.1"/>
    </source>
</evidence>
<dbReference type="Gene3D" id="1.25.40.10">
    <property type="entry name" value="Tetratricopeptide repeat domain"/>
    <property type="match status" value="1"/>
</dbReference>
<protein>
    <recommendedName>
        <fullName evidence="3">Tetratricopeptide repeat protein</fullName>
    </recommendedName>
</protein>
<dbReference type="SUPFAM" id="SSF48452">
    <property type="entry name" value="TPR-like"/>
    <property type="match status" value="1"/>
</dbReference>
<sequence length="272" mass="27098">MFKLAFALLALNQAEPEPAAITDAWLASAGEGSADLWLALDGQPLAMTSSSRGGALELELAGFACEAREILPPAGRPLTRLHTATSGEGGCTLVLEGQWSGAHAFLGEGGILVSLEGVALAPVPLSPVAGAAAARAASDTGMAASDDAARAADAAPATRADAAAAPPTSLAAAGGVCEQSGSRLEDTPWDLNAMSAHGDCLAGADRTGDAITLYERVLAFEPGHYGAALGLARLRAAQGDTAAAAELFRVAADSARTDGEALAARRAAGDLD</sequence>
<gene>
    <name evidence="1" type="ORF">GCM10007420_14580</name>
</gene>
<reference evidence="2" key="1">
    <citation type="journal article" date="2019" name="Int. J. Syst. Evol. Microbiol.">
        <title>The Global Catalogue of Microorganisms (GCM) 10K type strain sequencing project: providing services to taxonomists for standard genome sequencing and annotation.</title>
        <authorList>
            <consortium name="The Broad Institute Genomics Platform"/>
            <consortium name="The Broad Institute Genome Sequencing Center for Infectious Disease"/>
            <person name="Wu L."/>
            <person name="Ma J."/>
        </authorList>
    </citation>
    <scope>NUCLEOTIDE SEQUENCE [LARGE SCALE GENOMIC DNA]</scope>
    <source>
        <strain evidence="2">CGMCC 1.12766</strain>
    </source>
</reference>
<dbReference type="EMBL" id="BMFS01000005">
    <property type="protein sequence ID" value="GGG99779.1"/>
    <property type="molecule type" value="Genomic_DNA"/>
</dbReference>
<name>A0ABQ1XPP1_9PROT</name>
<proteinExistence type="predicted"/>
<dbReference type="Pfam" id="PF14559">
    <property type="entry name" value="TPR_19"/>
    <property type="match status" value="1"/>
</dbReference>
<accession>A0ABQ1XPP1</accession>
<evidence type="ECO:0008006" key="3">
    <source>
        <dbReference type="Google" id="ProtNLM"/>
    </source>
</evidence>
<dbReference type="RefSeq" id="WP_188451911.1">
    <property type="nucleotide sequence ID" value="NZ_BMFS01000005.1"/>
</dbReference>
<organism evidence="1 2">
    <name type="scientific">Glycocaulis albus</name>
    <dbReference type="NCBI Taxonomy" id="1382801"/>
    <lineage>
        <taxon>Bacteria</taxon>
        <taxon>Pseudomonadati</taxon>
        <taxon>Pseudomonadota</taxon>
        <taxon>Alphaproteobacteria</taxon>
        <taxon>Maricaulales</taxon>
        <taxon>Maricaulaceae</taxon>
        <taxon>Glycocaulis</taxon>
    </lineage>
</organism>
<dbReference type="InterPro" id="IPR011990">
    <property type="entry name" value="TPR-like_helical_dom_sf"/>
</dbReference>
<dbReference type="Proteomes" id="UP000648722">
    <property type="component" value="Unassembled WGS sequence"/>
</dbReference>
<evidence type="ECO:0000313" key="2">
    <source>
        <dbReference type="Proteomes" id="UP000648722"/>
    </source>
</evidence>
<keyword evidence="2" id="KW-1185">Reference proteome</keyword>